<accession>A0A8K1FTR0</accession>
<sequence length="447" mass="50091">MNLYIRVLFKKERDALIFYNALHDESITMGSPLYKQEIEAHIVPAPAAFSPLRRVLTRDYNPAETDSPENTASNSSVTSIVDMATDMFKYQRIEHEGFFGHLGKAQSCHLMSHAHCQDHTSYEKYDKDESNRLALSSEMHGWFVSKWQEALVDINKPGIITTEQRDTRMMDVGAIEEAFLSGDWALVLEESKTRLVDSVGVDDAATNGADGVKITSEQEQLLSLYLQSVFELGKQDELETLAILVISLKPLPFHVSLQWIKFLIAMDRKPAALEVVNDLLETYTAEIEQTQSDDSRQRYLRTMEVLVIYLLIPNESIEVVERVVNDDPIIDGVSKKRLLESLRVRTSSTTNSTPQDSCIDASSSSAIAEAWTSSQPQPRTNTNQRSSHAMESDNDSSMLFTVGGAIAIGAVAIGLYRSRHRLHEAIENIKPALSKVLEDAKYALFES</sequence>
<keyword evidence="2" id="KW-0812">Transmembrane</keyword>
<evidence type="ECO:0000256" key="2">
    <source>
        <dbReference type="SAM" id="Phobius"/>
    </source>
</evidence>
<evidence type="ECO:0000256" key="1">
    <source>
        <dbReference type="SAM" id="MobiDB-lite"/>
    </source>
</evidence>
<evidence type="ECO:0000313" key="3">
    <source>
        <dbReference type="EMBL" id="TMW69838.1"/>
    </source>
</evidence>
<gene>
    <name evidence="3" type="ORF">Poli38472_001994</name>
</gene>
<keyword evidence="2" id="KW-1133">Transmembrane helix</keyword>
<keyword evidence="4" id="KW-1185">Reference proteome</keyword>
<protein>
    <submittedName>
        <fullName evidence="3">Uncharacterized protein</fullName>
    </submittedName>
</protein>
<feature type="region of interest" description="Disordered" evidence="1">
    <location>
        <begin position="369"/>
        <end position="394"/>
    </location>
</feature>
<name>A0A8K1FTR0_PYTOL</name>
<comment type="caution">
    <text evidence="3">The sequence shown here is derived from an EMBL/GenBank/DDBJ whole genome shotgun (WGS) entry which is preliminary data.</text>
</comment>
<dbReference type="AlphaFoldDB" id="A0A8K1FTR0"/>
<organism evidence="3 4">
    <name type="scientific">Pythium oligandrum</name>
    <name type="common">Mycoparasitic fungus</name>
    <dbReference type="NCBI Taxonomy" id="41045"/>
    <lineage>
        <taxon>Eukaryota</taxon>
        <taxon>Sar</taxon>
        <taxon>Stramenopiles</taxon>
        <taxon>Oomycota</taxon>
        <taxon>Peronosporomycetes</taxon>
        <taxon>Pythiales</taxon>
        <taxon>Pythiaceae</taxon>
        <taxon>Pythium</taxon>
    </lineage>
</organism>
<reference evidence="3" key="1">
    <citation type="submission" date="2019-03" db="EMBL/GenBank/DDBJ databases">
        <title>Long read genome sequence of the mycoparasitic Pythium oligandrum ATCC 38472 isolated from sugarbeet rhizosphere.</title>
        <authorList>
            <person name="Gaulin E."/>
        </authorList>
    </citation>
    <scope>NUCLEOTIDE SEQUENCE</scope>
    <source>
        <strain evidence="3">ATCC 38472_TT</strain>
    </source>
</reference>
<dbReference type="Proteomes" id="UP000794436">
    <property type="component" value="Unassembled WGS sequence"/>
</dbReference>
<proteinExistence type="predicted"/>
<feature type="transmembrane region" description="Helical" evidence="2">
    <location>
        <begin position="397"/>
        <end position="416"/>
    </location>
</feature>
<evidence type="ECO:0000313" key="4">
    <source>
        <dbReference type="Proteomes" id="UP000794436"/>
    </source>
</evidence>
<dbReference type="OrthoDB" id="167537at2759"/>
<dbReference type="EMBL" id="SPLM01000001">
    <property type="protein sequence ID" value="TMW69838.1"/>
    <property type="molecule type" value="Genomic_DNA"/>
</dbReference>
<keyword evidence="2" id="KW-0472">Membrane</keyword>
<feature type="compositionally biased region" description="Polar residues" evidence="1">
    <location>
        <begin position="375"/>
        <end position="394"/>
    </location>
</feature>